<protein>
    <submittedName>
        <fullName evidence="2">Alpha/beta fold hydrolase</fullName>
    </submittedName>
</protein>
<dbReference type="PANTHER" id="PTHR43433:SF10">
    <property type="entry name" value="AB HYDROLASE-1 DOMAIN-CONTAINING PROTEIN"/>
    <property type="match status" value="1"/>
</dbReference>
<sequence>MRHVTNDDDNTTVGQIVALTSSWNDSLAQRFKSAMNLTPVELDIVRTIVMGRRLKHLAEARGRSVGTVRLQAKQLLKKLSLNSQTELVSLYASFGELTIGSSADNSGGQAEADPQKIHVLPDGRNLCYAMAGPRGGMPALFFPALIGGITLTPFMRQCLFESDILLITVWRPGLGQSDPDGPPGFESFARHCADIEHLLDELDISACPVIGHVTSAMFACAMAHYCPERVSHVVCVNGIVPSYSGPHVQHLSKIERLRASVLRSAPKIARMLVHSLLAKIESGFDDEFLKSYLKSPQDQKTIRDDAIRSGFRNAHDIITAQSYDGFLHELQLAALDWRPLYDNPTKKITYLIGDENHCYTPKAVAVFIADRAKLHFETVENAGHLLLYQNFKKILKQVKS</sequence>
<dbReference type="Gene3D" id="3.40.50.1820">
    <property type="entry name" value="alpha/beta hydrolase"/>
    <property type="match status" value="1"/>
</dbReference>
<evidence type="ECO:0000313" key="3">
    <source>
        <dbReference type="Proteomes" id="UP001440612"/>
    </source>
</evidence>
<keyword evidence="3" id="KW-1185">Reference proteome</keyword>
<dbReference type="Gene3D" id="1.10.10.10">
    <property type="entry name" value="Winged helix-like DNA-binding domain superfamily/Winged helix DNA-binding domain"/>
    <property type="match status" value="1"/>
</dbReference>
<dbReference type="InterPro" id="IPR036388">
    <property type="entry name" value="WH-like_DNA-bd_sf"/>
</dbReference>
<dbReference type="SUPFAM" id="SSF53474">
    <property type="entry name" value="alpha/beta-Hydrolases"/>
    <property type="match status" value="1"/>
</dbReference>
<keyword evidence="2" id="KW-0378">Hydrolase</keyword>
<gene>
    <name evidence="2" type="ORF">AABB29_19885</name>
</gene>
<dbReference type="Pfam" id="PF00561">
    <property type="entry name" value="Abhydrolase_1"/>
    <property type="match status" value="1"/>
</dbReference>
<dbReference type="InterPro" id="IPR016032">
    <property type="entry name" value="Sig_transdc_resp-reg_C-effctor"/>
</dbReference>
<dbReference type="InterPro" id="IPR029058">
    <property type="entry name" value="AB_hydrolase_fold"/>
</dbReference>
<dbReference type="Proteomes" id="UP001440612">
    <property type="component" value="Chromosome"/>
</dbReference>
<organism evidence="2 3">
    <name type="scientific">Yoonia phaeophyticola</name>
    <dbReference type="NCBI Taxonomy" id="3137369"/>
    <lineage>
        <taxon>Bacteria</taxon>
        <taxon>Pseudomonadati</taxon>
        <taxon>Pseudomonadota</taxon>
        <taxon>Alphaproteobacteria</taxon>
        <taxon>Rhodobacterales</taxon>
        <taxon>Paracoccaceae</taxon>
        <taxon>Yoonia</taxon>
    </lineage>
</organism>
<dbReference type="SMART" id="SM00421">
    <property type="entry name" value="HTH_LUXR"/>
    <property type="match status" value="1"/>
</dbReference>
<dbReference type="InterPro" id="IPR000792">
    <property type="entry name" value="Tscrpt_reg_LuxR_C"/>
</dbReference>
<accession>A0ABZ2V505</accession>
<dbReference type="EMBL" id="CP150951">
    <property type="protein sequence ID" value="WZC49058.1"/>
    <property type="molecule type" value="Genomic_DNA"/>
</dbReference>
<dbReference type="SUPFAM" id="SSF46894">
    <property type="entry name" value="C-terminal effector domain of the bipartite response regulators"/>
    <property type="match status" value="1"/>
</dbReference>
<name>A0ABZ2V505_9RHOB</name>
<dbReference type="InterPro" id="IPR050471">
    <property type="entry name" value="AB_hydrolase"/>
</dbReference>
<dbReference type="PANTHER" id="PTHR43433">
    <property type="entry name" value="HYDROLASE, ALPHA/BETA FOLD FAMILY PROTEIN"/>
    <property type="match status" value="1"/>
</dbReference>
<feature type="domain" description="HTH luxR-type" evidence="1">
    <location>
        <begin position="34"/>
        <end position="91"/>
    </location>
</feature>
<dbReference type="GO" id="GO:0016787">
    <property type="term" value="F:hydrolase activity"/>
    <property type="evidence" value="ECO:0007669"/>
    <property type="project" value="UniProtKB-KW"/>
</dbReference>
<evidence type="ECO:0000313" key="2">
    <source>
        <dbReference type="EMBL" id="WZC49058.1"/>
    </source>
</evidence>
<evidence type="ECO:0000259" key="1">
    <source>
        <dbReference type="SMART" id="SM00421"/>
    </source>
</evidence>
<dbReference type="RefSeq" id="WP_341367170.1">
    <property type="nucleotide sequence ID" value="NZ_CP150951.2"/>
</dbReference>
<dbReference type="InterPro" id="IPR000073">
    <property type="entry name" value="AB_hydrolase_1"/>
</dbReference>
<reference evidence="3" key="1">
    <citation type="submission" date="2024-04" db="EMBL/GenBank/DDBJ databases">
        <title>Phylogenomic analyses of a clade within the roseobacter group suggest taxonomic reassignments of species of the genera Aestuariivita, Citreicella, Loktanella, Nautella, Pelagibaca, Ruegeria, Thalassobius, Thiobacimonas and Tropicibacter, and the proposal o.</title>
        <authorList>
            <person name="Jeon C.O."/>
        </authorList>
    </citation>
    <scope>NUCLEOTIDE SEQUENCE [LARGE SCALE GENOMIC DNA]</scope>
    <source>
        <strain evidence="3">BS5-3</strain>
    </source>
</reference>
<proteinExistence type="predicted"/>